<dbReference type="Gene3D" id="3.90.1150.10">
    <property type="entry name" value="Aspartate Aminotransferase, domain 1"/>
    <property type="match status" value="1"/>
</dbReference>
<keyword evidence="7" id="KW-0963">Cytoplasm</keyword>
<comment type="cofactor">
    <cofactor evidence="1 7">
        <name>pyridoxal 5'-phosphate</name>
        <dbReference type="ChEBI" id="CHEBI:597326"/>
    </cofactor>
</comment>
<dbReference type="GO" id="GO:0009102">
    <property type="term" value="P:biotin biosynthetic process"/>
    <property type="evidence" value="ECO:0007669"/>
    <property type="project" value="UniProtKB-UniRule"/>
</dbReference>
<evidence type="ECO:0000256" key="1">
    <source>
        <dbReference type="ARBA" id="ARBA00001933"/>
    </source>
</evidence>
<comment type="pathway">
    <text evidence="7">Cofactor biosynthesis; biotin biosynthesis; 7,8-diaminononanoate from 8-amino-7-oxononanoate (SAM route): step 1/1.</text>
</comment>
<dbReference type="InterPro" id="IPR015424">
    <property type="entry name" value="PyrdxlP-dep_Trfase"/>
</dbReference>
<feature type="binding site" evidence="7">
    <location>
        <begin position="113"/>
        <end position="114"/>
    </location>
    <ligand>
        <name>pyridoxal 5'-phosphate</name>
        <dbReference type="ChEBI" id="CHEBI:597326"/>
    </ligand>
</feature>
<organism evidence="8 9">
    <name type="scientific">Deinococcus arcticus</name>
    <dbReference type="NCBI Taxonomy" id="2136176"/>
    <lineage>
        <taxon>Bacteria</taxon>
        <taxon>Thermotogati</taxon>
        <taxon>Deinococcota</taxon>
        <taxon>Deinococci</taxon>
        <taxon>Deinococcales</taxon>
        <taxon>Deinococcaceae</taxon>
        <taxon>Deinococcus</taxon>
    </lineage>
</organism>
<dbReference type="GO" id="GO:0030170">
    <property type="term" value="F:pyridoxal phosphate binding"/>
    <property type="evidence" value="ECO:0007669"/>
    <property type="project" value="UniProtKB-UniRule"/>
</dbReference>
<dbReference type="GO" id="GO:0004015">
    <property type="term" value="F:adenosylmethionine-8-amino-7-oxononanoate transaminase activity"/>
    <property type="evidence" value="ECO:0007669"/>
    <property type="project" value="UniProtKB-UniRule"/>
</dbReference>
<keyword evidence="4 7" id="KW-0949">S-adenosyl-L-methionine</keyword>
<dbReference type="PROSITE" id="PS00600">
    <property type="entry name" value="AA_TRANSFER_CLASS_3"/>
    <property type="match status" value="1"/>
</dbReference>
<feature type="binding site" evidence="7">
    <location>
        <position position="275"/>
    </location>
    <ligand>
        <name>substrate</name>
    </ligand>
</feature>
<evidence type="ECO:0000256" key="6">
    <source>
        <dbReference type="ARBA" id="ARBA00022898"/>
    </source>
</evidence>
<feature type="binding site" evidence="7">
    <location>
        <position position="398"/>
    </location>
    <ligand>
        <name>substrate</name>
    </ligand>
</feature>
<dbReference type="EC" id="2.6.1.62" evidence="7"/>
<dbReference type="NCBIfam" id="TIGR00508">
    <property type="entry name" value="bioA"/>
    <property type="match status" value="1"/>
</dbReference>
<feature type="modified residue" description="N6-(pyridoxal phosphate)lysine" evidence="7">
    <location>
        <position position="275"/>
    </location>
</feature>
<keyword evidence="3 7" id="KW-0808">Transferase</keyword>
<proteinExistence type="inferred from homology"/>
<evidence type="ECO:0000256" key="2">
    <source>
        <dbReference type="ARBA" id="ARBA00022576"/>
    </source>
</evidence>
<dbReference type="Pfam" id="PF00202">
    <property type="entry name" value="Aminotran_3"/>
    <property type="match status" value="1"/>
</dbReference>
<evidence type="ECO:0000256" key="3">
    <source>
        <dbReference type="ARBA" id="ARBA00022679"/>
    </source>
</evidence>
<gene>
    <name evidence="7 8" type="primary">bioA</name>
    <name evidence="8" type="ORF">C8263_06445</name>
</gene>
<keyword evidence="5 7" id="KW-0093">Biotin biosynthesis</keyword>
<dbReference type="InterPro" id="IPR015421">
    <property type="entry name" value="PyrdxlP-dep_Trfase_major"/>
</dbReference>
<comment type="subunit">
    <text evidence="7">Homodimer.</text>
</comment>
<dbReference type="EMBL" id="PYSV01000004">
    <property type="protein sequence ID" value="PTA68857.1"/>
    <property type="molecule type" value="Genomic_DNA"/>
</dbReference>
<dbReference type="UniPathway" id="UPA00078">
    <property type="reaction ID" value="UER00160"/>
</dbReference>
<feature type="binding site" evidence="7">
    <location>
        <begin position="310"/>
        <end position="311"/>
    </location>
    <ligand>
        <name>pyridoxal 5'-phosphate</name>
        <dbReference type="ChEBI" id="CHEBI:597326"/>
    </ligand>
</feature>
<dbReference type="PANTHER" id="PTHR42684">
    <property type="entry name" value="ADENOSYLMETHIONINE-8-AMINO-7-OXONONANOATE AMINOTRANSFERASE"/>
    <property type="match status" value="1"/>
</dbReference>
<feature type="binding site" evidence="7">
    <location>
        <position position="246"/>
    </location>
    <ligand>
        <name>pyridoxal 5'-phosphate</name>
        <dbReference type="ChEBI" id="CHEBI:597326"/>
    </ligand>
</feature>
<feature type="binding site" evidence="7">
    <location>
        <position position="145"/>
    </location>
    <ligand>
        <name>substrate</name>
    </ligand>
</feature>
<evidence type="ECO:0000256" key="5">
    <source>
        <dbReference type="ARBA" id="ARBA00022756"/>
    </source>
</evidence>
<dbReference type="InterPro" id="IPR005815">
    <property type="entry name" value="BioA"/>
</dbReference>
<reference evidence="8 9" key="1">
    <citation type="submission" date="2018-03" db="EMBL/GenBank/DDBJ databases">
        <title>Draft genome of Deinococcus sp. OD32.</title>
        <authorList>
            <person name="Wang X.-P."/>
            <person name="Du Z.-J."/>
        </authorList>
    </citation>
    <scope>NUCLEOTIDE SEQUENCE [LARGE SCALE GENOMIC DNA]</scope>
    <source>
        <strain evidence="8 9">OD32</strain>
    </source>
</reference>
<dbReference type="InterPro" id="IPR005814">
    <property type="entry name" value="Aminotrans_3"/>
</dbReference>
<sequence>MATDPILALDARHVWHPFTQARTAPDPTVIVRGEGASLYTADGTRLLDLVSSWWVNLHGHAHPHIAGAIAAQAHALEHVMFAGFTHPPAATLAARLAAQLPGDLNRLFYSDNGSTAVEVALKMALQAAHNRGEARTRLLAFEGGYHGDTFGAMSAGASSGFYAPFQDKLFDVTFLPYPATWAGDPAVEAKEAAALQALDAALGEDVAAIILEPLLQGAAGMRLTRPAFVDEVMRRVRGAGALVIFDEVMTGFGRTGQLWAARHLQEVPDLMCLSKGLTGGFLPMGVTATTQALYHAFDGDAFAQAFAHGHSYTANPLACAAALASLDLTLSPQTAGHWARIGAAHAAFMPELMAHPHIQQVRQCGTVLAAEIHGAGDYGGNTSLELRQFFAARGLLLRPLGNVVYLLPPYIVTNEELRRGHEALLAAATGFGRPPGRAAS</sequence>
<name>A0A2T3WAI8_9DEIO</name>
<evidence type="ECO:0000313" key="9">
    <source>
        <dbReference type="Proteomes" id="UP000240317"/>
    </source>
</evidence>
<keyword evidence="9" id="KW-1185">Reference proteome</keyword>
<dbReference type="GO" id="GO:0004141">
    <property type="term" value="F:dethiobiotin synthase activity"/>
    <property type="evidence" value="ECO:0007669"/>
    <property type="project" value="TreeGrafter"/>
</dbReference>
<feature type="binding site" evidence="7">
    <location>
        <position position="309"/>
    </location>
    <ligand>
        <name>substrate</name>
    </ligand>
</feature>
<dbReference type="InterPro" id="IPR015422">
    <property type="entry name" value="PyrdxlP-dep_Trfase_small"/>
</dbReference>
<comment type="catalytic activity">
    <reaction evidence="7">
        <text>(8S)-8-amino-7-oxononanoate + S-adenosyl-L-methionine = S-adenosyl-4-methylsulfanyl-2-oxobutanoate + (7R,8S)-7,8-diammoniononanoate</text>
        <dbReference type="Rhea" id="RHEA:16861"/>
        <dbReference type="ChEBI" id="CHEBI:16490"/>
        <dbReference type="ChEBI" id="CHEBI:59789"/>
        <dbReference type="ChEBI" id="CHEBI:149468"/>
        <dbReference type="ChEBI" id="CHEBI:149469"/>
        <dbReference type="EC" id="2.6.1.62"/>
    </reaction>
</comment>
<comment type="subcellular location">
    <subcellularLocation>
        <location evidence="7">Cytoplasm</location>
    </subcellularLocation>
</comment>
<dbReference type="InterPro" id="IPR049704">
    <property type="entry name" value="Aminotrans_3_PPA_site"/>
</dbReference>
<dbReference type="GO" id="GO:0005737">
    <property type="term" value="C:cytoplasm"/>
    <property type="evidence" value="ECO:0007669"/>
    <property type="project" value="UniProtKB-SubCell"/>
</dbReference>
<comment type="caution">
    <text evidence="8">The sequence shown here is derived from an EMBL/GenBank/DDBJ whole genome shotgun (WGS) entry which is preliminary data.</text>
</comment>
<feature type="site" description="Participates in the substrate recognition with KAPA and in a stacking interaction with the adenine ring of SAM" evidence="7">
    <location>
        <position position="18"/>
    </location>
</feature>
<dbReference type="HAMAP" id="MF_00834">
    <property type="entry name" value="BioA"/>
    <property type="match status" value="1"/>
</dbReference>
<dbReference type="CDD" id="cd00610">
    <property type="entry name" value="OAT_like"/>
    <property type="match status" value="1"/>
</dbReference>
<dbReference type="FunFam" id="3.40.640.10:FF:000004">
    <property type="entry name" value="Acetylornithine aminotransferase"/>
    <property type="match status" value="1"/>
</dbReference>
<keyword evidence="6 7" id="KW-0663">Pyridoxal phosphate</keyword>
<protein>
    <recommendedName>
        <fullName evidence="7">Adenosylmethionine-8-amino-7-oxononanoate aminotransferase</fullName>
        <ecNumber evidence="7">2.6.1.62</ecNumber>
    </recommendedName>
    <alternativeName>
        <fullName evidence="7">7,8-diamino-pelargonic acid aminotransferase</fullName>
        <shortName evidence="7">DAPA AT</shortName>
        <shortName evidence="7">DAPA aminotransferase</shortName>
    </alternativeName>
    <alternativeName>
        <fullName evidence="7">7,8-diaminononanoate synthase</fullName>
        <shortName evidence="7">DANS</shortName>
    </alternativeName>
    <alternativeName>
        <fullName evidence="7">Diaminopelargonic acid synthase</fullName>
    </alternativeName>
</protein>
<evidence type="ECO:0000313" key="8">
    <source>
        <dbReference type="EMBL" id="PTA68857.1"/>
    </source>
</evidence>
<comment type="function">
    <text evidence="7">Catalyzes the transfer of the alpha-amino group from S-adenosyl-L-methionine (SAM) to 7-keto-8-aminopelargonic acid (KAPA) to form 7,8-diaminopelargonic acid (DAPA). It is the only aminotransferase known to utilize SAM as an amino donor.</text>
</comment>
<accession>A0A2T3WAI8</accession>
<keyword evidence="2 7" id="KW-0032">Aminotransferase</keyword>
<dbReference type="SUPFAM" id="SSF53383">
    <property type="entry name" value="PLP-dependent transferases"/>
    <property type="match status" value="1"/>
</dbReference>
<dbReference type="PANTHER" id="PTHR42684:SF3">
    <property type="entry name" value="ADENOSYLMETHIONINE-8-AMINO-7-OXONONANOATE AMINOTRANSFERASE"/>
    <property type="match status" value="1"/>
</dbReference>
<feature type="binding site" evidence="7">
    <location>
        <position position="53"/>
    </location>
    <ligand>
        <name>substrate</name>
    </ligand>
</feature>
<evidence type="ECO:0000256" key="4">
    <source>
        <dbReference type="ARBA" id="ARBA00022691"/>
    </source>
</evidence>
<evidence type="ECO:0000256" key="7">
    <source>
        <dbReference type="HAMAP-Rule" id="MF_00834"/>
    </source>
</evidence>
<comment type="similarity">
    <text evidence="7">Belongs to the class-III pyridoxal-phosphate-dependent aminotransferase family. BioA subfamily.</text>
</comment>
<dbReference type="RefSeq" id="WP_107137275.1">
    <property type="nucleotide sequence ID" value="NZ_PYSV01000004.1"/>
</dbReference>
<dbReference type="OrthoDB" id="9807885at2"/>
<dbReference type="AlphaFoldDB" id="A0A2T3WAI8"/>
<dbReference type="Proteomes" id="UP000240317">
    <property type="component" value="Unassembled WGS sequence"/>
</dbReference>
<dbReference type="Gene3D" id="3.40.640.10">
    <property type="entry name" value="Type I PLP-dependent aspartate aminotransferase-like (Major domain)"/>
    <property type="match status" value="1"/>
</dbReference>